<dbReference type="Proteomes" id="UP000582659">
    <property type="component" value="Unassembled WGS sequence"/>
</dbReference>
<evidence type="ECO:0000313" key="1">
    <source>
        <dbReference type="EMBL" id="CAD5234197.1"/>
    </source>
</evidence>
<reference evidence="1" key="1">
    <citation type="submission" date="2020-09" db="EMBL/GenBank/DDBJ databases">
        <authorList>
            <person name="Kikuchi T."/>
        </authorList>
    </citation>
    <scope>NUCLEOTIDE SEQUENCE</scope>
    <source>
        <strain evidence="1">Ka4C1</strain>
    </source>
</reference>
<proteinExistence type="predicted"/>
<gene>
    <name evidence="1" type="ORF">BXYJ_LOCUS14288</name>
</gene>
<accession>A0A7I8X067</accession>
<evidence type="ECO:0000313" key="2">
    <source>
        <dbReference type="Proteomes" id="UP000659654"/>
    </source>
</evidence>
<dbReference type="Proteomes" id="UP000659654">
    <property type="component" value="Unassembled WGS sequence"/>
</dbReference>
<dbReference type="EMBL" id="CAJFCV020000006">
    <property type="protein sequence ID" value="CAG9129826.1"/>
    <property type="molecule type" value="Genomic_DNA"/>
</dbReference>
<comment type="caution">
    <text evidence="1">The sequence shown here is derived from an EMBL/GenBank/DDBJ whole genome shotgun (WGS) entry which is preliminary data.</text>
</comment>
<name>A0A7I8X067_BURXY</name>
<sequence length="104" mass="11721">MDVGLWLLEAEGSVEDASEVGSTIAGAKIRTSPLNPSVPRVVFLKLFIEPYHLSRLIHHHHTHLSQQEDIHLSAWFNQIFPWGYNQFGAYGDLLVVWNLEGNTG</sequence>
<keyword evidence="2" id="KW-1185">Reference proteome</keyword>
<dbReference type="EMBL" id="CAJFDI010000006">
    <property type="protein sequence ID" value="CAD5234197.1"/>
    <property type="molecule type" value="Genomic_DNA"/>
</dbReference>
<dbReference type="AlphaFoldDB" id="A0A7I8X067"/>
<organism evidence="1 2">
    <name type="scientific">Bursaphelenchus xylophilus</name>
    <name type="common">Pinewood nematode worm</name>
    <name type="synonym">Aphelenchoides xylophilus</name>
    <dbReference type="NCBI Taxonomy" id="6326"/>
    <lineage>
        <taxon>Eukaryota</taxon>
        <taxon>Metazoa</taxon>
        <taxon>Ecdysozoa</taxon>
        <taxon>Nematoda</taxon>
        <taxon>Chromadorea</taxon>
        <taxon>Rhabditida</taxon>
        <taxon>Tylenchina</taxon>
        <taxon>Tylenchomorpha</taxon>
        <taxon>Aphelenchoidea</taxon>
        <taxon>Aphelenchoididae</taxon>
        <taxon>Bursaphelenchus</taxon>
    </lineage>
</organism>
<protein>
    <submittedName>
        <fullName evidence="1">(pine wood nematode) hypothetical protein</fullName>
    </submittedName>
</protein>